<gene>
    <name evidence="9" type="ORF">TDUB1175_LOCUS7058</name>
</gene>
<evidence type="ECO:0000256" key="3">
    <source>
        <dbReference type="ARBA" id="ARBA00022692"/>
    </source>
</evidence>
<dbReference type="GO" id="GO:0005637">
    <property type="term" value="C:nuclear inner membrane"/>
    <property type="evidence" value="ECO:0007669"/>
    <property type="project" value="UniProtKB-SubCell"/>
</dbReference>
<feature type="transmembrane region" description="Helical" evidence="7">
    <location>
        <begin position="45"/>
        <end position="61"/>
    </location>
</feature>
<feature type="domain" description="Man1/Src1-like C-terminal" evidence="8">
    <location>
        <begin position="13"/>
        <end position="155"/>
    </location>
</feature>
<evidence type="ECO:0000256" key="4">
    <source>
        <dbReference type="ARBA" id="ARBA00022989"/>
    </source>
</evidence>
<accession>A0A7R9VSV6</accession>
<evidence type="ECO:0000256" key="5">
    <source>
        <dbReference type="ARBA" id="ARBA00023136"/>
    </source>
</evidence>
<keyword evidence="4 7" id="KW-1133">Transmembrane helix</keyword>
<evidence type="ECO:0000256" key="1">
    <source>
        <dbReference type="ARBA" id="ARBA00004540"/>
    </source>
</evidence>
<keyword evidence="2" id="KW-0597">Phosphoprotein</keyword>
<evidence type="ECO:0000259" key="8">
    <source>
        <dbReference type="Pfam" id="PF09402"/>
    </source>
</evidence>
<dbReference type="InterPro" id="IPR041885">
    <property type="entry name" value="MAN1_winged_helix_dom"/>
</dbReference>
<dbReference type="Gene3D" id="1.10.10.1180">
    <property type="entry name" value="MAN1, winged-helix domain"/>
    <property type="match status" value="1"/>
</dbReference>
<proteinExistence type="predicted"/>
<keyword evidence="5 7" id="KW-0472">Membrane</keyword>
<dbReference type="AlphaFoldDB" id="A0A7R9VSV6"/>
<organism evidence="9">
    <name type="scientific">Pseudictyota dubia</name>
    <dbReference type="NCBI Taxonomy" id="2749911"/>
    <lineage>
        <taxon>Eukaryota</taxon>
        <taxon>Sar</taxon>
        <taxon>Stramenopiles</taxon>
        <taxon>Ochrophyta</taxon>
        <taxon>Bacillariophyta</taxon>
        <taxon>Mediophyceae</taxon>
        <taxon>Biddulphiophycidae</taxon>
        <taxon>Eupodiscales</taxon>
        <taxon>Odontellaceae</taxon>
        <taxon>Pseudictyota</taxon>
    </lineage>
</organism>
<evidence type="ECO:0000256" key="6">
    <source>
        <dbReference type="ARBA" id="ARBA00023242"/>
    </source>
</evidence>
<evidence type="ECO:0000256" key="7">
    <source>
        <dbReference type="SAM" id="Phobius"/>
    </source>
</evidence>
<dbReference type="EMBL" id="HBED01014158">
    <property type="protein sequence ID" value="CAD8304720.1"/>
    <property type="molecule type" value="Transcribed_RNA"/>
</dbReference>
<sequence>MIGLTPAYVRKSLPVPFSCWIRLLLSGLVFSLVGLILHVAGAHPVKSGIAVVAALIVRKYRRRRARRALLKSLVNDMVEAAYDMLADCDDSEGFAALHLRDELTHLMHPSDPGRRKYLSEKVWPGVVLEIRRDNRIRKSTREVGGKRLEWWEWISRAGKMNRRNRGVLSPILTKKNN</sequence>
<keyword evidence="6" id="KW-0539">Nucleus</keyword>
<dbReference type="InterPro" id="IPR018996">
    <property type="entry name" value="Man1/Src1-like_C"/>
</dbReference>
<name>A0A7R9VSV6_9STRA</name>
<reference evidence="9" key="1">
    <citation type="submission" date="2021-01" db="EMBL/GenBank/DDBJ databases">
        <authorList>
            <person name="Corre E."/>
            <person name="Pelletier E."/>
            <person name="Niang G."/>
            <person name="Scheremetjew M."/>
            <person name="Finn R."/>
            <person name="Kale V."/>
            <person name="Holt S."/>
            <person name="Cochrane G."/>
            <person name="Meng A."/>
            <person name="Brown T."/>
            <person name="Cohen L."/>
        </authorList>
    </citation>
    <scope>NUCLEOTIDE SEQUENCE</scope>
    <source>
        <strain evidence="9">CCMP147</strain>
    </source>
</reference>
<evidence type="ECO:0000313" key="9">
    <source>
        <dbReference type="EMBL" id="CAD8304720.1"/>
    </source>
</evidence>
<keyword evidence="3 7" id="KW-0812">Transmembrane</keyword>
<evidence type="ECO:0000256" key="2">
    <source>
        <dbReference type="ARBA" id="ARBA00022553"/>
    </source>
</evidence>
<comment type="subcellular location">
    <subcellularLocation>
        <location evidence="1">Nucleus inner membrane</location>
    </subcellularLocation>
</comment>
<dbReference type="Pfam" id="PF09402">
    <property type="entry name" value="MSC"/>
    <property type="match status" value="1"/>
</dbReference>
<protein>
    <recommendedName>
        <fullName evidence="8">Man1/Src1-like C-terminal domain-containing protein</fullName>
    </recommendedName>
</protein>